<dbReference type="Gene3D" id="1.20.58.220">
    <property type="entry name" value="Phosphate transport system protein phou homolog 2, domain 2"/>
    <property type="match status" value="1"/>
</dbReference>
<comment type="function">
    <text evidence="7 8">Plays a role in the regulation of phosphate uptake.</text>
</comment>
<dbReference type="InterPro" id="IPR028366">
    <property type="entry name" value="PhoU"/>
</dbReference>
<reference evidence="10" key="1">
    <citation type="journal article" date="2020" name="mSystems">
        <title>Genome- and Community-Level Interaction Insights into Carbon Utilization and Element Cycling Functions of Hydrothermarchaeota in Hydrothermal Sediment.</title>
        <authorList>
            <person name="Zhou Z."/>
            <person name="Liu Y."/>
            <person name="Xu W."/>
            <person name="Pan J."/>
            <person name="Luo Z.H."/>
            <person name="Li M."/>
        </authorList>
    </citation>
    <scope>NUCLEOTIDE SEQUENCE [LARGE SCALE GENOMIC DNA]</scope>
    <source>
        <strain evidence="10">HyVt-76</strain>
    </source>
</reference>
<evidence type="ECO:0000256" key="1">
    <source>
        <dbReference type="ARBA" id="ARBA00004496"/>
    </source>
</evidence>
<evidence type="ECO:0000256" key="6">
    <source>
        <dbReference type="ARBA" id="ARBA00022592"/>
    </source>
</evidence>
<evidence type="ECO:0000256" key="7">
    <source>
        <dbReference type="ARBA" id="ARBA00056181"/>
    </source>
</evidence>
<dbReference type="EMBL" id="DRTD01000204">
    <property type="protein sequence ID" value="HHE54689.1"/>
    <property type="molecule type" value="Genomic_DNA"/>
</dbReference>
<name>A0A7V5H2K9_CALAY</name>
<sequence length="227" mass="26022">MSVHLQKDIEKLKKKILTLSAVVEEALYDAVTAVKKQDDELAQKVIDHDHQIDEMEVDVESDCLKILALHQPVASDLRYVISVLKINNDLERVGDLAANIAQRAIEMKYLGQNSLSFDFDPMFEKVKTMLEKSLKALIQLNLEEAQMVRAMDDEVDEMHRNLYHLAEENIRSHPYITGIFLQLLSLSRYLERIADLATNIAEDVIYMVEGTIARHSPESIKMDETRN</sequence>
<dbReference type="Pfam" id="PF01895">
    <property type="entry name" value="PhoU"/>
    <property type="match status" value="2"/>
</dbReference>
<dbReference type="PIRSF" id="PIRSF003107">
    <property type="entry name" value="PhoU"/>
    <property type="match status" value="1"/>
</dbReference>
<evidence type="ECO:0000259" key="9">
    <source>
        <dbReference type="Pfam" id="PF01895"/>
    </source>
</evidence>
<dbReference type="Proteomes" id="UP000886111">
    <property type="component" value="Unassembled WGS sequence"/>
</dbReference>
<evidence type="ECO:0000313" key="10">
    <source>
        <dbReference type="EMBL" id="HHE54689.1"/>
    </source>
</evidence>
<evidence type="ECO:0000256" key="2">
    <source>
        <dbReference type="ARBA" id="ARBA00008107"/>
    </source>
</evidence>
<keyword evidence="5 8" id="KW-0963">Cytoplasm</keyword>
<evidence type="ECO:0000256" key="5">
    <source>
        <dbReference type="ARBA" id="ARBA00022490"/>
    </source>
</evidence>
<dbReference type="GO" id="GO:0045936">
    <property type="term" value="P:negative regulation of phosphate metabolic process"/>
    <property type="evidence" value="ECO:0007669"/>
    <property type="project" value="InterPro"/>
</dbReference>
<keyword evidence="4 8" id="KW-0813">Transport</keyword>
<protein>
    <recommendedName>
        <fullName evidence="8">Phosphate-specific transport system accessory protein PhoU</fullName>
    </recommendedName>
</protein>
<dbReference type="PANTHER" id="PTHR42930:SF3">
    <property type="entry name" value="PHOSPHATE-SPECIFIC TRANSPORT SYSTEM ACCESSORY PROTEIN PHOU"/>
    <property type="match status" value="1"/>
</dbReference>
<keyword evidence="6 8" id="KW-0592">Phosphate transport</keyword>
<comment type="similarity">
    <text evidence="2 8">Belongs to the PhoU family.</text>
</comment>
<dbReference type="GO" id="GO:0006817">
    <property type="term" value="P:phosphate ion transport"/>
    <property type="evidence" value="ECO:0007669"/>
    <property type="project" value="UniProtKB-KW"/>
</dbReference>
<comment type="subcellular location">
    <subcellularLocation>
        <location evidence="1 8">Cytoplasm</location>
    </subcellularLocation>
</comment>
<dbReference type="AlphaFoldDB" id="A0A7V5H2K9"/>
<evidence type="ECO:0000256" key="4">
    <source>
        <dbReference type="ARBA" id="ARBA00022448"/>
    </source>
</evidence>
<organism evidence="10">
    <name type="scientific">Caldithrix abyssi</name>
    <dbReference type="NCBI Taxonomy" id="187145"/>
    <lineage>
        <taxon>Bacteria</taxon>
        <taxon>Pseudomonadati</taxon>
        <taxon>Calditrichota</taxon>
        <taxon>Calditrichia</taxon>
        <taxon>Calditrichales</taxon>
        <taxon>Calditrichaceae</taxon>
        <taxon>Caldithrix</taxon>
    </lineage>
</organism>
<dbReference type="NCBIfam" id="TIGR02135">
    <property type="entry name" value="phoU_full"/>
    <property type="match status" value="1"/>
</dbReference>
<proteinExistence type="inferred from homology"/>
<dbReference type="PANTHER" id="PTHR42930">
    <property type="entry name" value="PHOSPHATE-SPECIFIC TRANSPORT SYSTEM ACCESSORY PROTEIN PHOU"/>
    <property type="match status" value="1"/>
</dbReference>
<feature type="domain" description="PhoU" evidence="9">
    <location>
        <begin position="122"/>
        <end position="204"/>
    </location>
</feature>
<dbReference type="GO" id="GO:0030643">
    <property type="term" value="P:intracellular phosphate ion homeostasis"/>
    <property type="evidence" value="ECO:0007669"/>
    <property type="project" value="InterPro"/>
</dbReference>
<comment type="subunit">
    <text evidence="3 8">Homodimer.</text>
</comment>
<feature type="domain" description="PhoU" evidence="9">
    <location>
        <begin position="17"/>
        <end position="103"/>
    </location>
</feature>
<dbReference type="FunFam" id="1.20.58.220:FF:000004">
    <property type="entry name" value="Phosphate-specific transport system accessory protein PhoU"/>
    <property type="match status" value="1"/>
</dbReference>
<dbReference type="InterPro" id="IPR026022">
    <property type="entry name" value="PhoU_dom"/>
</dbReference>
<gene>
    <name evidence="10" type="primary">phoU</name>
    <name evidence="10" type="ORF">ENL21_02825</name>
</gene>
<accession>A0A7V5H2K9</accession>
<dbReference type="SUPFAM" id="SSF109755">
    <property type="entry name" value="PhoU-like"/>
    <property type="match status" value="1"/>
</dbReference>
<dbReference type="InterPro" id="IPR038078">
    <property type="entry name" value="PhoU-like_sf"/>
</dbReference>
<dbReference type="GO" id="GO:0005737">
    <property type="term" value="C:cytoplasm"/>
    <property type="evidence" value="ECO:0007669"/>
    <property type="project" value="UniProtKB-SubCell"/>
</dbReference>
<comment type="caution">
    <text evidence="10">The sequence shown here is derived from an EMBL/GenBank/DDBJ whole genome shotgun (WGS) entry which is preliminary data.</text>
</comment>
<evidence type="ECO:0000256" key="3">
    <source>
        <dbReference type="ARBA" id="ARBA00011738"/>
    </source>
</evidence>
<evidence type="ECO:0000256" key="8">
    <source>
        <dbReference type="PIRNR" id="PIRNR003107"/>
    </source>
</evidence>